<comment type="caution">
    <text evidence="1">The sequence shown here is derived from an EMBL/GenBank/DDBJ whole genome shotgun (WGS) entry which is preliminary data.</text>
</comment>
<reference evidence="1 2" key="1">
    <citation type="submission" date="2019-06" db="EMBL/GenBank/DDBJ databases">
        <title>Spirosoma utsteinense sp. nov. isolated from Antarctic ice-free soils.</title>
        <authorList>
            <person name="Tahon G."/>
        </authorList>
    </citation>
    <scope>NUCLEOTIDE SEQUENCE [LARGE SCALE GENOMIC DNA]</scope>
    <source>
        <strain evidence="1 2">LMG 31447</strain>
    </source>
</reference>
<sequence length="278" mass="29701">MENKKPYELDDWVGTVRSDPRNTDQLTVMQGYLGASSEPGHIRVYADDSLNGFVEVPEEAIVHAVKMSPAESSLGGSKLWLRADAVVTYGDPKSANRPRSTFLEGDIMQQYSAFGGQPDTTQMTGFMGGQPDTTQQGGQFMATALCGPGVKSVAIVCPVTQPPICLTWRTRLVSQCSLSTCFQTICSINTCSPIACGGITRPIVNCPITCFTITRVPCFGGTRIPCGGGTIVPPWKTITDPTIVQTIVGQPGIGFMGGQPDTTQQGGYYGYGAFNPYM</sequence>
<organism evidence="1 2">
    <name type="scientific">Spirosoma utsteinense</name>
    <dbReference type="NCBI Taxonomy" id="2585773"/>
    <lineage>
        <taxon>Bacteria</taxon>
        <taxon>Pseudomonadati</taxon>
        <taxon>Bacteroidota</taxon>
        <taxon>Cytophagia</taxon>
        <taxon>Cytophagales</taxon>
        <taxon>Cytophagaceae</taxon>
        <taxon>Spirosoma</taxon>
    </lineage>
</organism>
<proteinExistence type="predicted"/>
<dbReference type="Proteomes" id="UP000700732">
    <property type="component" value="Unassembled WGS sequence"/>
</dbReference>
<gene>
    <name evidence="1" type="ORF">FH603_1814</name>
</gene>
<dbReference type="RefSeq" id="WP_186737109.1">
    <property type="nucleotide sequence ID" value="NZ_VFIA01000009.1"/>
</dbReference>
<evidence type="ECO:0000313" key="2">
    <source>
        <dbReference type="Proteomes" id="UP000700732"/>
    </source>
</evidence>
<keyword evidence="2" id="KW-1185">Reference proteome</keyword>
<accession>A0ABR6W448</accession>
<dbReference type="EMBL" id="VFIA01000009">
    <property type="protein sequence ID" value="MBC3791313.1"/>
    <property type="molecule type" value="Genomic_DNA"/>
</dbReference>
<name>A0ABR6W448_9BACT</name>
<evidence type="ECO:0000313" key="1">
    <source>
        <dbReference type="EMBL" id="MBC3791313.1"/>
    </source>
</evidence>
<protein>
    <submittedName>
        <fullName evidence="1">Uncharacterized protein</fullName>
    </submittedName>
</protein>